<evidence type="ECO:0000256" key="10">
    <source>
        <dbReference type="RuleBase" id="RU003826"/>
    </source>
</evidence>
<dbReference type="Gene3D" id="3.20.20.70">
    <property type="entry name" value="Aldolase class I"/>
    <property type="match status" value="1"/>
</dbReference>
<dbReference type="NCBIfam" id="TIGR00693">
    <property type="entry name" value="thiE"/>
    <property type="match status" value="1"/>
</dbReference>
<evidence type="ECO:0000256" key="11">
    <source>
        <dbReference type="RuleBase" id="RU004253"/>
    </source>
</evidence>
<feature type="domain" description="Thiamine phosphate synthase/TenI" evidence="12">
    <location>
        <begin position="7"/>
        <end position="188"/>
    </location>
</feature>
<dbReference type="Proteomes" id="UP000055136">
    <property type="component" value="Chromosome"/>
</dbReference>
<dbReference type="InterPro" id="IPR013785">
    <property type="entry name" value="Aldolase_TIM"/>
</dbReference>
<evidence type="ECO:0000256" key="9">
    <source>
        <dbReference type="HAMAP-Rule" id="MF_00097"/>
    </source>
</evidence>
<proteinExistence type="inferred from homology"/>
<dbReference type="SUPFAM" id="SSF51391">
    <property type="entry name" value="Thiamin phosphate synthase"/>
    <property type="match status" value="1"/>
</dbReference>
<keyword evidence="3 9" id="KW-0479">Metal-binding</keyword>
<feature type="binding site" evidence="9">
    <location>
        <position position="70"/>
    </location>
    <ligand>
        <name>Mg(2+)</name>
        <dbReference type="ChEBI" id="CHEBI:18420"/>
    </ligand>
</feature>
<dbReference type="STRING" id="1748243.Tel_14270"/>
<evidence type="ECO:0000256" key="2">
    <source>
        <dbReference type="ARBA" id="ARBA00022679"/>
    </source>
</evidence>
<accession>A0A0S2TGB8</accession>
<keyword evidence="5 9" id="KW-0784">Thiamine biosynthesis</keyword>
<evidence type="ECO:0000256" key="8">
    <source>
        <dbReference type="ARBA" id="ARBA00047883"/>
    </source>
</evidence>
<dbReference type="KEGG" id="tee:Tel_14270"/>
<reference evidence="13" key="1">
    <citation type="submission" date="2015-10" db="EMBL/GenBank/DDBJ databases">
        <title>Description of Candidatus Tenderia electrophaga gen. nov, sp. nov., an Uncultivated Electroautotroph from a Biocathode Enrichment.</title>
        <authorList>
            <person name="Eddie B.J."/>
            <person name="Malanoski A.P."/>
            <person name="Wang Z."/>
            <person name="Hall R.J."/>
            <person name="Oh S.D."/>
            <person name="Heiner C."/>
            <person name="Lin B."/>
            <person name="Strycharz-Glaven S.M."/>
        </authorList>
    </citation>
    <scope>NUCLEOTIDE SEQUENCE [LARGE SCALE GENOMIC DNA]</scope>
    <source>
        <strain evidence="13">NRL1</strain>
    </source>
</reference>
<dbReference type="EMBL" id="CP013099">
    <property type="protein sequence ID" value="ALP54209.1"/>
    <property type="molecule type" value="Genomic_DNA"/>
</dbReference>
<dbReference type="GO" id="GO:0009229">
    <property type="term" value="P:thiamine diphosphate biosynthetic process"/>
    <property type="evidence" value="ECO:0007669"/>
    <property type="project" value="UniProtKB-UniRule"/>
</dbReference>
<feature type="binding site" evidence="9">
    <location>
        <position position="69"/>
    </location>
    <ligand>
        <name>4-amino-2-methyl-5-(diphosphooxymethyl)pyrimidine</name>
        <dbReference type="ChEBI" id="CHEBI:57841"/>
    </ligand>
</feature>
<dbReference type="Pfam" id="PF02581">
    <property type="entry name" value="TMP-TENI"/>
    <property type="match status" value="1"/>
</dbReference>
<organism evidence="13 14">
    <name type="scientific">Candidatus Tenderia electrophaga</name>
    <dbReference type="NCBI Taxonomy" id="1748243"/>
    <lineage>
        <taxon>Bacteria</taxon>
        <taxon>Pseudomonadati</taxon>
        <taxon>Pseudomonadota</taxon>
        <taxon>Gammaproteobacteria</taxon>
        <taxon>Candidatus Tenderiales</taxon>
        <taxon>Candidatus Tenderiaceae</taxon>
        <taxon>Candidatus Tenderia</taxon>
    </lineage>
</organism>
<evidence type="ECO:0000259" key="12">
    <source>
        <dbReference type="Pfam" id="PF02581"/>
    </source>
</evidence>
<feature type="binding site" evidence="9">
    <location>
        <position position="108"/>
    </location>
    <ligand>
        <name>4-amino-2-methyl-5-(diphosphooxymethyl)pyrimidine</name>
        <dbReference type="ChEBI" id="CHEBI:57841"/>
    </ligand>
</feature>
<gene>
    <name evidence="9" type="primary">thiE</name>
    <name evidence="13" type="ORF">Tel_14270</name>
</gene>
<dbReference type="InterPro" id="IPR036206">
    <property type="entry name" value="ThiamineP_synth_sf"/>
</dbReference>
<comment type="catalytic activity">
    <reaction evidence="6 9 10">
        <text>4-methyl-5-(2-phosphooxyethyl)-thiazole + 4-amino-2-methyl-5-(diphosphooxymethyl)pyrimidine + H(+) = thiamine phosphate + diphosphate</text>
        <dbReference type="Rhea" id="RHEA:22328"/>
        <dbReference type="ChEBI" id="CHEBI:15378"/>
        <dbReference type="ChEBI" id="CHEBI:33019"/>
        <dbReference type="ChEBI" id="CHEBI:37575"/>
        <dbReference type="ChEBI" id="CHEBI:57841"/>
        <dbReference type="ChEBI" id="CHEBI:58296"/>
        <dbReference type="EC" id="2.5.1.3"/>
    </reaction>
</comment>
<dbReference type="EC" id="2.5.1.3" evidence="9"/>
<dbReference type="InterPro" id="IPR022998">
    <property type="entry name" value="ThiamineP_synth_TenI"/>
</dbReference>
<evidence type="ECO:0000256" key="3">
    <source>
        <dbReference type="ARBA" id="ARBA00022723"/>
    </source>
</evidence>
<keyword evidence="4 9" id="KW-0460">Magnesium</keyword>
<evidence type="ECO:0000313" key="13">
    <source>
        <dbReference type="EMBL" id="ALP54209.1"/>
    </source>
</evidence>
<evidence type="ECO:0000256" key="1">
    <source>
        <dbReference type="ARBA" id="ARBA00005165"/>
    </source>
</evidence>
<dbReference type="InterPro" id="IPR034291">
    <property type="entry name" value="TMP_synthase"/>
</dbReference>
<dbReference type="GO" id="GO:0009228">
    <property type="term" value="P:thiamine biosynthetic process"/>
    <property type="evidence" value="ECO:0007669"/>
    <property type="project" value="UniProtKB-KW"/>
</dbReference>
<dbReference type="GO" id="GO:0005737">
    <property type="term" value="C:cytoplasm"/>
    <property type="evidence" value="ECO:0007669"/>
    <property type="project" value="TreeGrafter"/>
</dbReference>
<keyword evidence="2 9" id="KW-0808">Transferase</keyword>
<dbReference type="GO" id="GO:0000287">
    <property type="term" value="F:magnesium ion binding"/>
    <property type="evidence" value="ECO:0007669"/>
    <property type="project" value="UniProtKB-UniRule"/>
</dbReference>
<evidence type="ECO:0000313" key="14">
    <source>
        <dbReference type="Proteomes" id="UP000055136"/>
    </source>
</evidence>
<dbReference type="CDD" id="cd00564">
    <property type="entry name" value="TMP_TenI"/>
    <property type="match status" value="1"/>
</dbReference>
<comment type="cofactor">
    <cofactor evidence="9">
        <name>Mg(2+)</name>
        <dbReference type="ChEBI" id="CHEBI:18420"/>
    </cofactor>
    <text evidence="9">Binds 1 Mg(2+) ion per subunit.</text>
</comment>
<evidence type="ECO:0000256" key="4">
    <source>
        <dbReference type="ARBA" id="ARBA00022842"/>
    </source>
</evidence>
<sequence length="216" mass="22473">MHPLAGLYAITDTTLLPGDALYPGVAAAIAGGARLIQYRDKGADRPRRLATATALLHLCRTHNIPLIINDDVVLASEIGADGVHLGRDDGDVEQARATLGPDAIIGVSCYNEWPRAEAARDAGADYVAFGAFFASATKPHAMPAHATLLKRARQALGLPVAAIGGITPANGAPLVAAGADMLAVIQGIFARPDIRRAAGDYARLFDSSETTMKDAL</sequence>
<dbReference type="AlphaFoldDB" id="A0A0S2TGB8"/>
<keyword evidence="14" id="KW-1185">Reference proteome</keyword>
<comment type="caution">
    <text evidence="9">Lacks conserved residue(s) required for the propagation of feature annotation.</text>
</comment>
<dbReference type="UniPathway" id="UPA00060">
    <property type="reaction ID" value="UER00141"/>
</dbReference>
<comment type="catalytic activity">
    <reaction evidence="7 9 10">
        <text>2-(2-carboxy-4-methylthiazol-5-yl)ethyl phosphate + 4-amino-2-methyl-5-(diphosphooxymethyl)pyrimidine + 2 H(+) = thiamine phosphate + CO2 + diphosphate</text>
        <dbReference type="Rhea" id="RHEA:47848"/>
        <dbReference type="ChEBI" id="CHEBI:15378"/>
        <dbReference type="ChEBI" id="CHEBI:16526"/>
        <dbReference type="ChEBI" id="CHEBI:33019"/>
        <dbReference type="ChEBI" id="CHEBI:37575"/>
        <dbReference type="ChEBI" id="CHEBI:57841"/>
        <dbReference type="ChEBI" id="CHEBI:62890"/>
        <dbReference type="EC" id="2.5.1.3"/>
    </reaction>
</comment>
<protein>
    <recommendedName>
        <fullName evidence="9">Thiamine-phosphate synthase</fullName>
        <shortName evidence="9">TP synthase</shortName>
        <shortName evidence="9">TPS</shortName>
        <ecNumber evidence="9">2.5.1.3</ecNumber>
    </recommendedName>
    <alternativeName>
        <fullName evidence="9">Thiamine-phosphate pyrophosphorylase</fullName>
        <shortName evidence="9">TMP pyrophosphorylase</shortName>
        <shortName evidence="9">TMP-PPase</shortName>
    </alternativeName>
</protein>
<evidence type="ECO:0000256" key="5">
    <source>
        <dbReference type="ARBA" id="ARBA00022977"/>
    </source>
</evidence>
<feature type="binding site" evidence="9">
    <location>
        <position position="89"/>
    </location>
    <ligand>
        <name>Mg(2+)</name>
        <dbReference type="ChEBI" id="CHEBI:18420"/>
    </ligand>
</feature>
<comment type="catalytic activity">
    <reaction evidence="8 9 10">
        <text>2-[(2R,5Z)-2-carboxy-4-methylthiazol-5(2H)-ylidene]ethyl phosphate + 4-amino-2-methyl-5-(diphosphooxymethyl)pyrimidine + 2 H(+) = thiamine phosphate + CO2 + diphosphate</text>
        <dbReference type="Rhea" id="RHEA:47844"/>
        <dbReference type="ChEBI" id="CHEBI:15378"/>
        <dbReference type="ChEBI" id="CHEBI:16526"/>
        <dbReference type="ChEBI" id="CHEBI:33019"/>
        <dbReference type="ChEBI" id="CHEBI:37575"/>
        <dbReference type="ChEBI" id="CHEBI:57841"/>
        <dbReference type="ChEBI" id="CHEBI:62899"/>
        <dbReference type="EC" id="2.5.1.3"/>
    </reaction>
</comment>
<evidence type="ECO:0000256" key="6">
    <source>
        <dbReference type="ARBA" id="ARBA00047334"/>
    </source>
</evidence>
<dbReference type="GO" id="GO:0004789">
    <property type="term" value="F:thiamine-phosphate diphosphorylase activity"/>
    <property type="evidence" value="ECO:0007669"/>
    <property type="project" value="UniProtKB-UniRule"/>
</dbReference>
<comment type="pathway">
    <text evidence="1 9 11">Cofactor biosynthesis; thiamine diphosphate biosynthesis; thiamine phosphate from 4-amino-2-methyl-5-diphosphomethylpyrimidine and 4-methyl-5-(2-phosphoethyl)-thiazole: step 1/1.</text>
</comment>
<feature type="binding site" evidence="9">
    <location>
        <begin position="37"/>
        <end position="41"/>
    </location>
    <ligand>
        <name>4-amino-2-methyl-5-(diphosphooxymethyl)pyrimidine</name>
        <dbReference type="ChEBI" id="CHEBI:57841"/>
    </ligand>
</feature>
<feature type="binding site" evidence="9">
    <location>
        <begin position="135"/>
        <end position="137"/>
    </location>
    <ligand>
        <name>2-[(2R,5Z)-2-carboxy-4-methylthiazol-5(2H)-ylidene]ethyl phosphate</name>
        <dbReference type="ChEBI" id="CHEBI:62899"/>
    </ligand>
</feature>
<feature type="binding site" evidence="9">
    <location>
        <position position="165"/>
    </location>
    <ligand>
        <name>2-[(2R,5Z)-2-carboxy-4-methylthiazol-5(2H)-ylidene]ethyl phosphate</name>
        <dbReference type="ChEBI" id="CHEBI:62899"/>
    </ligand>
</feature>
<name>A0A0S2TGB8_9GAMM</name>
<dbReference type="PANTHER" id="PTHR20857">
    <property type="entry name" value="THIAMINE-PHOSPHATE PYROPHOSPHORYLASE"/>
    <property type="match status" value="1"/>
</dbReference>
<evidence type="ECO:0000256" key="7">
    <source>
        <dbReference type="ARBA" id="ARBA00047851"/>
    </source>
</evidence>
<comment type="similarity">
    <text evidence="9 10">Belongs to the thiamine-phosphate synthase family.</text>
</comment>
<dbReference type="HAMAP" id="MF_00097">
    <property type="entry name" value="TMP_synthase"/>
    <property type="match status" value="1"/>
</dbReference>
<dbReference type="PANTHER" id="PTHR20857:SF15">
    <property type="entry name" value="THIAMINE-PHOSPHATE SYNTHASE"/>
    <property type="match status" value="1"/>
</dbReference>
<comment type="function">
    <text evidence="9">Condenses 4-methyl-5-(beta-hydroxyethyl)thiazole monophosphate (THZ-P) and 2-methyl-4-amino-5-hydroxymethyl pyrimidine pyrophosphate (HMP-PP) to form thiamine monophosphate (TMP).</text>
</comment>
<feature type="binding site" evidence="9">
    <location>
        <position position="138"/>
    </location>
    <ligand>
        <name>4-amino-2-methyl-5-(diphosphooxymethyl)pyrimidine</name>
        <dbReference type="ChEBI" id="CHEBI:57841"/>
    </ligand>
</feature>